<proteinExistence type="predicted"/>
<gene>
    <name evidence="1" type="ORF">FRZ32_10665</name>
</gene>
<name>A0A5C6TWG8_9SPHN</name>
<comment type="caution">
    <text evidence="1">The sequence shown here is derived from an EMBL/GenBank/DDBJ whole genome shotgun (WGS) entry which is preliminary data.</text>
</comment>
<reference evidence="1 2" key="1">
    <citation type="journal article" date="2015" name="J. Microbiol.">
        <title>Sphingosinicella ginsenosidimutans sp. nov., with ginsenoside converting activity.</title>
        <authorList>
            <person name="Kim J.K."/>
            <person name="Kang M.S."/>
            <person name="Park S.C."/>
            <person name="Kim K.M."/>
            <person name="Choi K."/>
            <person name="Yoon M.H."/>
            <person name="Im W.T."/>
        </authorList>
    </citation>
    <scope>NUCLEOTIDE SEQUENCE [LARGE SCALE GENOMIC DNA]</scope>
    <source>
        <strain evidence="1 2">BS-11</strain>
    </source>
</reference>
<dbReference type="AlphaFoldDB" id="A0A5C6TWG8"/>
<accession>A0A5C6TWG8</accession>
<evidence type="ECO:0000313" key="1">
    <source>
        <dbReference type="EMBL" id="TXC64078.1"/>
    </source>
</evidence>
<keyword evidence="2" id="KW-1185">Reference proteome</keyword>
<organism evidence="1 2">
    <name type="scientific">Allosphingosinicella ginsenosidimutans</name>
    <dbReference type="NCBI Taxonomy" id="1176539"/>
    <lineage>
        <taxon>Bacteria</taxon>
        <taxon>Pseudomonadati</taxon>
        <taxon>Pseudomonadota</taxon>
        <taxon>Alphaproteobacteria</taxon>
        <taxon>Sphingomonadales</taxon>
        <taxon>Sphingomonadaceae</taxon>
        <taxon>Allosphingosinicella</taxon>
    </lineage>
</organism>
<dbReference type="OrthoDB" id="8778913at2"/>
<protein>
    <submittedName>
        <fullName evidence="1">Transposase</fullName>
    </submittedName>
</protein>
<sequence>MPRVIDLEEAAPIDFGDFIAALDDSRFDPRDEESFVAVAPLLKRLAANRSFLADLAVAELKDRCARQDEANGYTPQVLMLHRASEAYFIRANFWPGPRDPIFKASGPGPFFYHVPHDHNFSFLTVGYFGPGYWSDYYEYDRSDVVGYPGEKVDLRFVERARLEQGKVMLYRAHRDVHLQLPADEMSISINIMESDPALNFADQFRFDVAKCEIAGMLNVTSTEALLALAANFPDGNARDLVEDFAAGHPCARIRFTALRELAAAEPDIDDGLEILARGERSPEPLIARLSAAEAERLRANRGWLERAL</sequence>
<dbReference type="RefSeq" id="WP_147043484.1">
    <property type="nucleotide sequence ID" value="NZ_BAABIR010000001.1"/>
</dbReference>
<dbReference type="Proteomes" id="UP000321249">
    <property type="component" value="Unassembled WGS sequence"/>
</dbReference>
<dbReference type="EMBL" id="VOQQ01000001">
    <property type="protein sequence ID" value="TXC64078.1"/>
    <property type="molecule type" value="Genomic_DNA"/>
</dbReference>
<evidence type="ECO:0000313" key="2">
    <source>
        <dbReference type="Proteomes" id="UP000321249"/>
    </source>
</evidence>